<evidence type="ECO:0000313" key="2">
    <source>
        <dbReference type="Proteomes" id="UP001341281"/>
    </source>
</evidence>
<dbReference type="PANTHER" id="PTHR10775">
    <property type="entry name" value="OS08G0208400 PROTEIN"/>
    <property type="match status" value="1"/>
</dbReference>
<dbReference type="EMBL" id="CP144752">
    <property type="protein sequence ID" value="WVZ89967.1"/>
    <property type="molecule type" value="Genomic_DNA"/>
</dbReference>
<organism evidence="1 2">
    <name type="scientific">Paspalum notatum var. saurae</name>
    <dbReference type="NCBI Taxonomy" id="547442"/>
    <lineage>
        <taxon>Eukaryota</taxon>
        <taxon>Viridiplantae</taxon>
        <taxon>Streptophyta</taxon>
        <taxon>Embryophyta</taxon>
        <taxon>Tracheophyta</taxon>
        <taxon>Spermatophyta</taxon>
        <taxon>Magnoliopsida</taxon>
        <taxon>Liliopsida</taxon>
        <taxon>Poales</taxon>
        <taxon>Poaceae</taxon>
        <taxon>PACMAD clade</taxon>
        <taxon>Panicoideae</taxon>
        <taxon>Andropogonodae</taxon>
        <taxon>Paspaleae</taxon>
        <taxon>Paspalinae</taxon>
        <taxon>Paspalum</taxon>
    </lineage>
</organism>
<name>A0AAQ3XAZ7_PASNO</name>
<proteinExistence type="predicted"/>
<dbReference type="Proteomes" id="UP001341281">
    <property type="component" value="Chromosome 08"/>
</dbReference>
<dbReference type="InterPro" id="IPR004242">
    <property type="entry name" value="Transposase_21"/>
</dbReference>
<evidence type="ECO:0000313" key="1">
    <source>
        <dbReference type="EMBL" id="WVZ89967.1"/>
    </source>
</evidence>
<keyword evidence="2" id="KW-1185">Reference proteome</keyword>
<dbReference type="Pfam" id="PF02992">
    <property type="entry name" value="Transposase_21"/>
    <property type="match status" value="1"/>
</dbReference>
<gene>
    <name evidence="1" type="ORF">U9M48_036312</name>
</gene>
<reference evidence="1 2" key="1">
    <citation type="submission" date="2024-02" db="EMBL/GenBank/DDBJ databases">
        <title>High-quality chromosome-scale genome assembly of Pensacola bahiagrass (Paspalum notatum Flugge var. saurae).</title>
        <authorList>
            <person name="Vega J.M."/>
            <person name="Podio M."/>
            <person name="Orjuela J."/>
            <person name="Siena L.A."/>
            <person name="Pessino S.C."/>
            <person name="Combes M.C."/>
            <person name="Mariac C."/>
            <person name="Albertini E."/>
            <person name="Pupilli F."/>
            <person name="Ortiz J.P.A."/>
            <person name="Leblanc O."/>
        </authorList>
    </citation>
    <scope>NUCLEOTIDE SEQUENCE [LARGE SCALE GENOMIC DNA]</scope>
    <source>
        <strain evidence="1">R1</strain>
        <tissue evidence="1">Leaf</tissue>
    </source>
</reference>
<sequence>MKYEFMFLCLIIPSPKHPGPKLNLWISVEAYDISLKQKFTLRAAYLWSIHDFLAYGIFAGWSVYGTLTCPICGADTRCFRLEFGGKICYFDCHRCWLPSDHIFKGKKNTFRKDTICYDEPPKKAKRARNC</sequence>
<dbReference type="PANTHER" id="PTHR10775:SF193">
    <property type="entry name" value="DUF4216 DOMAIN-CONTAINING PROTEIN"/>
    <property type="match status" value="1"/>
</dbReference>
<dbReference type="AlphaFoldDB" id="A0AAQ3XAZ7"/>
<accession>A0AAQ3XAZ7</accession>
<protein>
    <submittedName>
        <fullName evidence="1">Uncharacterized protein</fullName>
    </submittedName>
</protein>